<reference evidence="3" key="1">
    <citation type="submission" date="2023-07" db="EMBL/GenBank/DDBJ databases">
        <title>Molecular identification of indigenous halophilic bacteria isolated from red sea cost, biodegradation of synthetic dyes and assessment of degraded metabolite toxicity.</title>
        <authorList>
            <person name="Chaieb K."/>
            <person name="Altayb H.N."/>
        </authorList>
    </citation>
    <scope>NUCLEOTIDE SEQUENCE [LARGE SCALE GENOMIC DNA]</scope>
    <source>
        <strain evidence="3">K20</strain>
    </source>
</reference>
<keyword evidence="1" id="KW-0812">Transmembrane</keyword>
<feature type="transmembrane region" description="Helical" evidence="1">
    <location>
        <begin position="7"/>
        <end position="25"/>
    </location>
</feature>
<proteinExistence type="predicted"/>
<protein>
    <recommendedName>
        <fullName evidence="4">NADH dehydrogenase</fullName>
    </recommendedName>
</protein>
<dbReference type="RefSeq" id="WP_225250444.1">
    <property type="nucleotide sequence ID" value="NZ_JAIWIU010000058.1"/>
</dbReference>
<sequence length="62" mass="7386">MPRFVRFLQWAFLIVLGCFLTYDFVFRGVSLFSDKYVMISCVLLLMLELALWVIYKLINDDV</sequence>
<dbReference type="Proteomes" id="UP001199044">
    <property type="component" value="Unassembled WGS sequence"/>
</dbReference>
<name>A0ABS7YL60_9VIBR</name>
<evidence type="ECO:0000313" key="3">
    <source>
        <dbReference type="Proteomes" id="UP001199044"/>
    </source>
</evidence>
<keyword evidence="1" id="KW-1133">Transmembrane helix</keyword>
<evidence type="ECO:0000256" key="1">
    <source>
        <dbReference type="SAM" id="Phobius"/>
    </source>
</evidence>
<feature type="transmembrane region" description="Helical" evidence="1">
    <location>
        <begin position="37"/>
        <end position="58"/>
    </location>
</feature>
<keyword evidence="1" id="KW-0472">Membrane</keyword>
<comment type="caution">
    <text evidence="2">The sequence shown here is derived from an EMBL/GenBank/DDBJ whole genome shotgun (WGS) entry which is preliminary data.</text>
</comment>
<accession>A0ABS7YL60</accession>
<keyword evidence="3" id="KW-1185">Reference proteome</keyword>
<evidence type="ECO:0000313" key="2">
    <source>
        <dbReference type="EMBL" id="MCA2016405.1"/>
    </source>
</evidence>
<organism evidence="2 3">
    <name type="scientific">Vibrio tritonius</name>
    <dbReference type="NCBI Taxonomy" id="1435069"/>
    <lineage>
        <taxon>Bacteria</taxon>
        <taxon>Pseudomonadati</taxon>
        <taxon>Pseudomonadota</taxon>
        <taxon>Gammaproteobacteria</taxon>
        <taxon>Vibrionales</taxon>
        <taxon>Vibrionaceae</taxon>
        <taxon>Vibrio</taxon>
    </lineage>
</organism>
<gene>
    <name evidence="2" type="ORF">LDJ79_09805</name>
</gene>
<dbReference type="EMBL" id="JAIWIU010000058">
    <property type="protein sequence ID" value="MCA2016405.1"/>
    <property type="molecule type" value="Genomic_DNA"/>
</dbReference>
<dbReference type="PROSITE" id="PS51257">
    <property type="entry name" value="PROKAR_LIPOPROTEIN"/>
    <property type="match status" value="1"/>
</dbReference>
<evidence type="ECO:0008006" key="4">
    <source>
        <dbReference type="Google" id="ProtNLM"/>
    </source>
</evidence>